<reference evidence="1 2" key="1">
    <citation type="submission" date="2021-06" db="EMBL/GenBank/DDBJ databases">
        <title>Caerostris extrusa draft genome.</title>
        <authorList>
            <person name="Kono N."/>
            <person name="Arakawa K."/>
        </authorList>
    </citation>
    <scope>NUCLEOTIDE SEQUENCE [LARGE SCALE GENOMIC DNA]</scope>
</reference>
<proteinExistence type="predicted"/>
<comment type="caution">
    <text evidence="1">The sequence shown here is derived from an EMBL/GenBank/DDBJ whole genome shotgun (WGS) entry which is preliminary data.</text>
</comment>
<evidence type="ECO:0000313" key="2">
    <source>
        <dbReference type="Proteomes" id="UP001054945"/>
    </source>
</evidence>
<dbReference type="AlphaFoldDB" id="A0AAV4R4W2"/>
<organism evidence="1 2">
    <name type="scientific">Caerostris extrusa</name>
    <name type="common">Bark spider</name>
    <name type="synonym">Caerostris bankana</name>
    <dbReference type="NCBI Taxonomy" id="172846"/>
    <lineage>
        <taxon>Eukaryota</taxon>
        <taxon>Metazoa</taxon>
        <taxon>Ecdysozoa</taxon>
        <taxon>Arthropoda</taxon>
        <taxon>Chelicerata</taxon>
        <taxon>Arachnida</taxon>
        <taxon>Araneae</taxon>
        <taxon>Araneomorphae</taxon>
        <taxon>Entelegynae</taxon>
        <taxon>Araneoidea</taxon>
        <taxon>Araneidae</taxon>
        <taxon>Caerostris</taxon>
    </lineage>
</organism>
<evidence type="ECO:0000313" key="1">
    <source>
        <dbReference type="EMBL" id="GIY16770.1"/>
    </source>
</evidence>
<name>A0AAV4R4W2_CAEEX</name>
<protein>
    <submittedName>
        <fullName evidence="1">Uncharacterized protein</fullName>
    </submittedName>
</protein>
<dbReference type="EMBL" id="BPLR01007413">
    <property type="protein sequence ID" value="GIY16770.1"/>
    <property type="molecule type" value="Genomic_DNA"/>
</dbReference>
<sequence length="101" mass="11065">MFIGTSPFLIVSLNSASAKVTYEKVAHCGLQITQDDLKNMAAGFVTKVLKGDMKVTLGFMGFPPRQITHYDDPLTVPVERMRGCSRGRSHGLTPTRLIPSL</sequence>
<dbReference type="Proteomes" id="UP001054945">
    <property type="component" value="Unassembled WGS sequence"/>
</dbReference>
<accession>A0AAV4R4W2</accession>
<gene>
    <name evidence="1" type="ORF">CEXT_329391</name>
</gene>
<keyword evidence="2" id="KW-1185">Reference proteome</keyword>